<evidence type="ECO:0000313" key="7">
    <source>
        <dbReference type="EMBL" id="RXH58941.1"/>
    </source>
</evidence>
<dbReference type="GO" id="GO:0016042">
    <property type="term" value="P:lipid catabolic process"/>
    <property type="evidence" value="ECO:0007669"/>
    <property type="project" value="UniProtKB-UniRule"/>
</dbReference>
<feature type="transmembrane region" description="Helical" evidence="5">
    <location>
        <begin position="1026"/>
        <end position="1046"/>
    </location>
</feature>
<dbReference type="EMBL" id="RDSM01000001">
    <property type="protein sequence ID" value="RXH58941.1"/>
    <property type="molecule type" value="Genomic_DNA"/>
</dbReference>
<dbReference type="Pfam" id="PF01734">
    <property type="entry name" value="Patatin"/>
    <property type="match status" value="1"/>
</dbReference>
<dbReference type="InterPro" id="IPR016035">
    <property type="entry name" value="Acyl_Trfase/lysoPLipase"/>
</dbReference>
<keyword evidence="2" id="KW-0378">Hydrolase</keyword>
<evidence type="ECO:0000256" key="2">
    <source>
        <dbReference type="PROSITE-ProRule" id="PRU01161"/>
    </source>
</evidence>
<dbReference type="InterPro" id="IPR024282">
    <property type="entry name" value="DUF3376"/>
</dbReference>
<dbReference type="NCBIfam" id="TIGR03607">
    <property type="entry name" value="patatin-like protein"/>
    <property type="match status" value="1"/>
</dbReference>
<accession>A0A4Q0TBA6</accession>
<feature type="transmembrane region" description="Helical" evidence="5">
    <location>
        <begin position="12"/>
        <end position="31"/>
    </location>
</feature>
<feature type="short sequence motif" description="GXSXG" evidence="2">
    <location>
        <begin position="95"/>
        <end position="99"/>
    </location>
</feature>
<reference evidence="8" key="2">
    <citation type="submission" date="2019-02" db="EMBL/GenBank/DDBJ databases">
        <title>Granulicella sibirica sp. nov., a psychrotolerant acidobacterium isolated from an organic soil layer in forested tundra, West Siberia.</title>
        <authorList>
            <person name="Oshkin I.Y."/>
            <person name="Kulichevskaya I.S."/>
            <person name="Rijpstra W.I.C."/>
            <person name="Sinninghe Damste J.S."/>
            <person name="Rakitin A.L."/>
            <person name="Ravin N.V."/>
            <person name="Dedysh S.N."/>
        </authorList>
    </citation>
    <scope>NUCLEOTIDE SEQUENCE [LARGE SCALE GENOMIC DNA]</scope>
    <source>
        <strain evidence="8">AF10</strain>
    </source>
</reference>
<dbReference type="AlphaFoldDB" id="A0A4Q0TBA6"/>
<gene>
    <name evidence="7" type="ORF">GRAN_2251</name>
</gene>
<sequence>MLNEPQNQQEIRFAVVLYGGVSLAIYINGVAQEMRNLVRATSGEPFTDDEARGTAPVYQRLAYILRRGQAPRTLPHKSDVITSTETKFLVDVISGTSAGGINGIFLAKSLANNVPMTSLQDLWFNEGAIESLLNDKKSDENTNLARPDETESLLNSRRMYLKLLDAFDGMDGSSRPEKSTDTDAPATSLGDEIDLFATTTDIEGIPIPIQLFDNVVYERRYRNAYHLQYRKGIRNDFQPDNNPFLAFASRSTSSFPFAFEPMRLCSIDEILQRHKIYATRMDCFSDSPRWQRYYANYLSGVNPGSTPFPKRAFGDGGYLNNAPFSYAVDALLKRQSFVPITRKLIYVEPSPDHVETAPPKPPPNAIENSIDALITIPGYQTIRNDLTRVLDRNRAVTRINKTLSEVEAEIEQQIKNGTAIEPGSEESRREIWFSKDVCLRAYYRMRSSEVTDQLAIVVAKARSIDEDSAYFYALRSLIRAWREQDFGTTPRSGEPEALARALDGLTRYLAGFDLPYRLRRLRFIARKLDVLYSVRSTNEKSPAKQEAMATLRFGMSSLDAPPRLPDGLKDMRQLVGTLYKQLKKIEDELMREADLQEQVESARAKAAAKKPMDAREYVSSILPDRQDIIDVLNRIIGGPNQAAEPAGAVRFATRETKRSSSDPTDIEKLRDARANDLLADDMRQQKPQIYPVLHQLGGTLSAGLDNFLQATHHELDAAFNASDAGRIAGRLFANFDLFDAIQFPMMFGTDVISSDTIDILRIAPEDAGGLIPDVTERRQKLKGLAVAHFGAFLDRDWRVSDLLWGRLDAAERLITSLLPYDENQPVRDQLIEEAHNAIFVDFQVQSKLKEMTARQLAAQGPANQLSDAKVADLLNVVAPDPVPCDTEEHRRLMKVWQDLVPKGMERETELKVIARATTIFGKMMETISRERNFFTQAGWITNFGRAFWGVVEISVPRTVFWDLANYWQQLILLIALFLIGCGIVFAPAVLGLGWSLLGFSLLLVTLRALLAAYIRGEKDTRWKTALVFIGVLFLLIALIQIGTWLYPLWEWLAPKVPILHFLQSHSKQ</sequence>
<name>A0A4Q0TBA6_9BACT</name>
<evidence type="ECO:0000256" key="3">
    <source>
        <dbReference type="SAM" id="Coils"/>
    </source>
</evidence>
<dbReference type="Proteomes" id="UP000289437">
    <property type="component" value="Unassembled WGS sequence"/>
</dbReference>
<keyword evidence="2" id="KW-0442">Lipid degradation</keyword>
<evidence type="ECO:0000256" key="4">
    <source>
        <dbReference type="SAM" id="MobiDB-lite"/>
    </source>
</evidence>
<evidence type="ECO:0000256" key="5">
    <source>
        <dbReference type="SAM" id="Phobius"/>
    </source>
</evidence>
<evidence type="ECO:0000313" key="8">
    <source>
        <dbReference type="Proteomes" id="UP000289437"/>
    </source>
</evidence>
<evidence type="ECO:0000256" key="1">
    <source>
        <dbReference type="ARBA" id="ARBA00023098"/>
    </source>
</evidence>
<feature type="active site" description="Proton acceptor" evidence="2">
    <location>
        <position position="315"/>
    </location>
</feature>
<keyword evidence="5" id="KW-0812">Transmembrane</keyword>
<keyword evidence="5" id="KW-0472">Membrane</keyword>
<organism evidence="7 8">
    <name type="scientific">Granulicella sibirica</name>
    <dbReference type="NCBI Taxonomy" id="2479048"/>
    <lineage>
        <taxon>Bacteria</taxon>
        <taxon>Pseudomonadati</taxon>
        <taxon>Acidobacteriota</taxon>
        <taxon>Terriglobia</taxon>
        <taxon>Terriglobales</taxon>
        <taxon>Acidobacteriaceae</taxon>
        <taxon>Granulicella</taxon>
    </lineage>
</organism>
<feature type="coiled-coil region" evidence="3">
    <location>
        <begin position="568"/>
        <end position="605"/>
    </location>
</feature>
<keyword evidence="8" id="KW-1185">Reference proteome</keyword>
<keyword evidence="1 2" id="KW-0443">Lipid metabolism</keyword>
<comment type="caution">
    <text evidence="7">The sequence shown here is derived from an EMBL/GenBank/DDBJ whole genome shotgun (WGS) entry which is preliminary data.</text>
</comment>
<proteinExistence type="predicted"/>
<dbReference type="SUPFAM" id="SSF52151">
    <property type="entry name" value="FabD/lysophospholipase-like"/>
    <property type="match status" value="1"/>
</dbReference>
<keyword evidence="5" id="KW-1133">Transmembrane helix</keyword>
<feature type="domain" description="PNPLA" evidence="6">
    <location>
        <begin position="15"/>
        <end position="328"/>
    </location>
</feature>
<protein>
    <recommendedName>
        <fullName evidence="6">PNPLA domain-containing protein</fullName>
    </recommendedName>
</protein>
<comment type="caution">
    <text evidence="2">Lacks conserved residue(s) required for the propagation of feature annotation.</text>
</comment>
<dbReference type="Pfam" id="PF11856">
    <property type="entry name" value="DUF3376"/>
    <property type="match status" value="1"/>
</dbReference>
<dbReference type="GO" id="GO:0016787">
    <property type="term" value="F:hydrolase activity"/>
    <property type="evidence" value="ECO:0007669"/>
    <property type="project" value="UniProtKB-UniRule"/>
</dbReference>
<dbReference type="PROSITE" id="PS51635">
    <property type="entry name" value="PNPLA"/>
    <property type="match status" value="1"/>
</dbReference>
<feature type="region of interest" description="Disordered" evidence="4">
    <location>
        <begin position="168"/>
        <end position="187"/>
    </location>
</feature>
<feature type="transmembrane region" description="Helical" evidence="5">
    <location>
        <begin position="970"/>
        <end position="990"/>
    </location>
</feature>
<dbReference type="Gene3D" id="3.40.1090.10">
    <property type="entry name" value="Cytosolic phospholipase A2 catalytic domain"/>
    <property type="match status" value="1"/>
</dbReference>
<keyword evidence="3" id="KW-0175">Coiled coil</keyword>
<feature type="short sequence motif" description="DGA/G" evidence="2">
    <location>
        <begin position="315"/>
        <end position="317"/>
    </location>
</feature>
<reference evidence="7 8" key="1">
    <citation type="submission" date="2018-11" db="EMBL/GenBank/DDBJ databases">
        <authorList>
            <person name="Mardanov A.V."/>
            <person name="Ravin N.V."/>
            <person name="Dedysh S.N."/>
        </authorList>
    </citation>
    <scope>NUCLEOTIDE SEQUENCE [LARGE SCALE GENOMIC DNA]</scope>
    <source>
        <strain evidence="7 8">AF10</strain>
    </source>
</reference>
<dbReference type="InterPro" id="IPR002641">
    <property type="entry name" value="PNPLA_dom"/>
</dbReference>
<dbReference type="InterPro" id="IPR019894">
    <property type="entry name" value="Patatin-related_protein"/>
</dbReference>
<feature type="active site" description="Nucleophile" evidence="2">
    <location>
        <position position="97"/>
    </location>
</feature>
<evidence type="ECO:0000259" key="6">
    <source>
        <dbReference type="PROSITE" id="PS51635"/>
    </source>
</evidence>